<dbReference type="InterPro" id="IPR036513">
    <property type="entry name" value="STAS_dom_sf"/>
</dbReference>
<gene>
    <name evidence="2" type="ORF">MNBD_ACTINO01-2527</name>
</gene>
<feature type="domain" description="STAS" evidence="1">
    <location>
        <begin position="1"/>
        <end position="82"/>
    </location>
</feature>
<dbReference type="SUPFAM" id="SSF52091">
    <property type="entry name" value="SpoIIaa-like"/>
    <property type="match status" value="1"/>
</dbReference>
<dbReference type="CDD" id="cd07042">
    <property type="entry name" value="STAS_SulP_like_sulfate_transporter"/>
    <property type="match status" value="1"/>
</dbReference>
<evidence type="ECO:0000313" key="2">
    <source>
        <dbReference type="EMBL" id="VAW07252.1"/>
    </source>
</evidence>
<accession>A0A3B0SYG1</accession>
<sequence>MVASQGTPVEMVLFDAESVHDVDPTAVHVLEDLIEDLDGEGISFTIARSRTAVRETLDVAGLIDRIGEANIYLEVDDGVDAYLQHRNGR</sequence>
<dbReference type="PROSITE" id="PS50801">
    <property type="entry name" value="STAS"/>
    <property type="match status" value="1"/>
</dbReference>
<evidence type="ECO:0000259" key="1">
    <source>
        <dbReference type="PROSITE" id="PS50801"/>
    </source>
</evidence>
<dbReference type="Pfam" id="PF01740">
    <property type="entry name" value="STAS"/>
    <property type="match status" value="1"/>
</dbReference>
<organism evidence="2">
    <name type="scientific">hydrothermal vent metagenome</name>
    <dbReference type="NCBI Taxonomy" id="652676"/>
    <lineage>
        <taxon>unclassified sequences</taxon>
        <taxon>metagenomes</taxon>
        <taxon>ecological metagenomes</taxon>
    </lineage>
</organism>
<dbReference type="Gene3D" id="3.30.750.24">
    <property type="entry name" value="STAS domain"/>
    <property type="match status" value="1"/>
</dbReference>
<reference evidence="2" key="1">
    <citation type="submission" date="2018-06" db="EMBL/GenBank/DDBJ databases">
        <authorList>
            <person name="Zhirakovskaya E."/>
        </authorList>
    </citation>
    <scope>NUCLEOTIDE SEQUENCE</scope>
</reference>
<dbReference type="AlphaFoldDB" id="A0A3B0SYG1"/>
<dbReference type="InterPro" id="IPR002645">
    <property type="entry name" value="STAS_dom"/>
</dbReference>
<name>A0A3B0SYG1_9ZZZZ</name>
<dbReference type="EMBL" id="UOEI01000515">
    <property type="protein sequence ID" value="VAW07252.1"/>
    <property type="molecule type" value="Genomic_DNA"/>
</dbReference>
<proteinExistence type="predicted"/>
<protein>
    <recommendedName>
        <fullName evidence="1">STAS domain-containing protein</fullName>
    </recommendedName>
</protein>